<dbReference type="Proteomes" id="UP000076449">
    <property type="component" value="Chromosome III"/>
</dbReference>
<keyword evidence="4" id="KW-1185">Reference proteome</keyword>
<sequence length="424" mass="48346">MDEKPPFPIPERISSLMPLARQEALTTHQRRSVSTASKLSQISQTSVESTASDFLATKVAQLEDESHYIAEIKAGLDEANASMALENTEYRRQIEPLMNRLRSTTSTLRVIKRQRNMLEEDLNDTVAAEKRRRRHDPPDEGLLERAYRDTIVTRVMRADGKQQALDFNQKKFKDQVNKYYNVSTVPNKTYCHVLGLYVNKKDVKAAHIVPKSMDREELGHLFGDQDAVVTLPQNGLSLHHKVESLLDKGDIAIVPMPGKIADRTEWRCVVLNESIDKDIVYQPDFQPGAQPETIRVKDLDLRPLKFLSDNRPRRRYLYMRFLISYLWAKRRNLPDIATKVEAKRFWPSEGAYLQRSTLQTLARCISGCEIPHHLISKQTFQNSSTPARDVQAGMILAADIADAQRVHCAGPDLMGALTKSMKRL</sequence>
<name>A0A162CPV3_PENCH</name>
<dbReference type="InterPro" id="IPR003615">
    <property type="entry name" value="HNH_nuc"/>
</dbReference>
<gene>
    <name evidence="3" type="ORF">EN45_088620</name>
    <name evidence="2" type="ORF">N7505_008706</name>
</gene>
<dbReference type="EMBL" id="CM002800">
    <property type="protein sequence ID" value="KZN84720.1"/>
    <property type="molecule type" value="Genomic_DNA"/>
</dbReference>
<evidence type="ECO:0000313" key="4">
    <source>
        <dbReference type="Proteomes" id="UP001220256"/>
    </source>
</evidence>
<reference evidence="3" key="1">
    <citation type="journal article" date="2014" name="Genome Announc.">
        <title>Complete sequencing and chromosome-scale genome assembly of the industrial progenitor strain P2niaD18 from the penicillin producer Penicillium chrysogenum.</title>
        <authorList>
            <person name="Specht T."/>
            <person name="Dahlmann T.A."/>
            <person name="Zadra I."/>
            <person name="Kurnsteiner H."/>
            <person name="Kuck U."/>
        </authorList>
    </citation>
    <scope>NUCLEOTIDE SEQUENCE [LARGE SCALE GENOMIC DNA]</scope>
    <source>
        <strain evidence="3">P2niaD18</strain>
    </source>
</reference>
<organism evidence="3">
    <name type="scientific">Penicillium chrysogenum</name>
    <name type="common">Penicillium notatum</name>
    <dbReference type="NCBI Taxonomy" id="5076"/>
    <lineage>
        <taxon>Eukaryota</taxon>
        <taxon>Fungi</taxon>
        <taxon>Dikarya</taxon>
        <taxon>Ascomycota</taxon>
        <taxon>Pezizomycotina</taxon>
        <taxon>Eurotiomycetes</taxon>
        <taxon>Eurotiomycetidae</taxon>
        <taxon>Eurotiales</taxon>
        <taxon>Aspergillaceae</taxon>
        <taxon>Penicillium</taxon>
        <taxon>Penicillium chrysogenum species complex</taxon>
    </lineage>
</organism>
<proteinExistence type="predicted"/>
<dbReference type="PhylomeDB" id="A0A162CPV3"/>
<protein>
    <recommendedName>
        <fullName evidence="1">HNH nuclease domain-containing protein</fullName>
    </recommendedName>
</protein>
<feature type="domain" description="HNH nuclease" evidence="1">
    <location>
        <begin position="191"/>
        <end position="254"/>
    </location>
</feature>
<dbReference type="Proteomes" id="UP001220256">
    <property type="component" value="Unassembled WGS sequence"/>
</dbReference>
<reference evidence="2" key="2">
    <citation type="submission" date="2022-12" db="EMBL/GenBank/DDBJ databases">
        <authorList>
            <person name="Petersen C."/>
        </authorList>
    </citation>
    <scope>NUCLEOTIDE SEQUENCE</scope>
    <source>
        <strain evidence="2">IBT 3361</strain>
    </source>
</reference>
<dbReference type="Pfam" id="PF13391">
    <property type="entry name" value="HNH_2"/>
    <property type="match status" value="1"/>
</dbReference>
<evidence type="ECO:0000313" key="2">
    <source>
        <dbReference type="EMBL" id="KAJ5261839.1"/>
    </source>
</evidence>
<evidence type="ECO:0000259" key="1">
    <source>
        <dbReference type="Pfam" id="PF13391"/>
    </source>
</evidence>
<reference evidence="2 4" key="3">
    <citation type="journal article" date="2023" name="IMA Fungus">
        <title>Comparative genomic study of the Penicillium genus elucidates a diverse pangenome and 15 lateral gene transfer events.</title>
        <authorList>
            <person name="Petersen C."/>
            <person name="Sorensen T."/>
            <person name="Nielsen M.R."/>
            <person name="Sondergaard T.E."/>
            <person name="Sorensen J.L."/>
            <person name="Fitzpatrick D.A."/>
            <person name="Frisvad J.C."/>
            <person name="Nielsen K.L."/>
        </authorList>
    </citation>
    <scope>NUCLEOTIDE SEQUENCE [LARGE SCALE GENOMIC DNA]</scope>
    <source>
        <strain evidence="2 4">IBT 3361</strain>
    </source>
</reference>
<accession>A0A162CPV3</accession>
<evidence type="ECO:0000313" key="3">
    <source>
        <dbReference type="EMBL" id="KZN84720.1"/>
    </source>
</evidence>
<dbReference type="AlphaFoldDB" id="A0A162CPV3"/>
<dbReference type="EMBL" id="JAPVEB010000006">
    <property type="protein sequence ID" value="KAJ5261839.1"/>
    <property type="molecule type" value="Genomic_DNA"/>
</dbReference>